<evidence type="ECO:0000313" key="10">
    <source>
        <dbReference type="Proteomes" id="UP001597023"/>
    </source>
</evidence>
<sequence length="586" mass="63495">MTDLIALMADLEEYLGDPWDASAPMPYPRILAHDEEQRYPHVFVDALAGWGLYDWIVPAANGGRAVNVEDGFNLYRLVGRRDPTSATAMVLTSLSYMPVWIAGSDAQRQHFADAIRAGRKLAWGLSERRHGSDVLANDTHARRTDGGWLLTGEKWTIGNATVASTVMVFARTSAKGGPGGYSVFAVEKDGVPADQLRHLPDEPLHGLRGLDMSGVRLTDCLVPDDALVGRVGQGLEIALKSSQLARIAIASIAMACVDTALRTTLDFARARVIFGTTVAEVPYSRRQLAESYADLLVADALTTGAVRSLQLAPAQASVWSSVVKYFVPTFLEETLARLTAVLGARYYLRGHPRHGIFQKVLRDFAISNFADGNTVVNLKNIALQLPGLLGNAVEQDPAKVTEAARTVAGLFDPAVPMAPYEPAEQQLFSRGGDDSVLALRSAVAALRRAADTADGRDAAWLTGCADTAGLLADEVHRIADEHAKLLAERGGRAASQSAELYDLARQYTAVAAAAACVHLYLHGRDSFAPALRSPAVLLLCLERLLRRFHPTRAVTGPDDITEVARIMADAHEEGRLFAYRPFRVRW</sequence>
<organism evidence="9 10">
    <name type="scientific">Streptomyces flavalbus</name>
    <dbReference type="NCBI Taxonomy" id="2665155"/>
    <lineage>
        <taxon>Bacteria</taxon>
        <taxon>Bacillati</taxon>
        <taxon>Actinomycetota</taxon>
        <taxon>Actinomycetes</taxon>
        <taxon>Kitasatosporales</taxon>
        <taxon>Streptomycetaceae</taxon>
        <taxon>Streptomyces</taxon>
    </lineage>
</organism>
<comment type="caution">
    <text evidence="9">The sequence shown here is derived from an EMBL/GenBank/DDBJ whole genome shotgun (WGS) entry which is preliminary data.</text>
</comment>
<evidence type="ECO:0000259" key="8">
    <source>
        <dbReference type="Pfam" id="PF02771"/>
    </source>
</evidence>
<feature type="domain" description="Acyl-CoA dehydrogenase/oxidase N-terminal" evidence="8">
    <location>
        <begin position="28"/>
        <end position="117"/>
    </location>
</feature>
<proteinExistence type="inferred from homology"/>
<evidence type="ECO:0000259" key="6">
    <source>
        <dbReference type="Pfam" id="PF00441"/>
    </source>
</evidence>
<dbReference type="Pfam" id="PF00441">
    <property type="entry name" value="Acyl-CoA_dh_1"/>
    <property type="match status" value="1"/>
</dbReference>
<dbReference type="SUPFAM" id="SSF47203">
    <property type="entry name" value="Acyl-CoA dehydrogenase C-terminal domain-like"/>
    <property type="match status" value="1"/>
</dbReference>
<keyword evidence="10" id="KW-1185">Reference proteome</keyword>
<dbReference type="Pfam" id="PF02770">
    <property type="entry name" value="Acyl-CoA_dh_M"/>
    <property type="match status" value="1"/>
</dbReference>
<accession>A0ABW2W7Y4</accession>
<dbReference type="InterPro" id="IPR009075">
    <property type="entry name" value="AcylCo_DH/oxidase_C"/>
</dbReference>
<dbReference type="InterPro" id="IPR046373">
    <property type="entry name" value="Acyl-CoA_Oxase/DH_mid-dom_sf"/>
</dbReference>
<dbReference type="Proteomes" id="UP001597023">
    <property type="component" value="Unassembled WGS sequence"/>
</dbReference>
<comment type="similarity">
    <text evidence="2 5">Belongs to the acyl-CoA dehydrogenase family.</text>
</comment>
<protein>
    <submittedName>
        <fullName evidence="9">Acyl-CoA dehydrogenase family protein</fullName>
        <ecNumber evidence="9">1.-.-.-</ecNumber>
    </submittedName>
</protein>
<comment type="cofactor">
    <cofactor evidence="1 5">
        <name>FAD</name>
        <dbReference type="ChEBI" id="CHEBI:57692"/>
    </cofactor>
</comment>
<dbReference type="InterPro" id="IPR013786">
    <property type="entry name" value="AcylCoA_DH/ox_N"/>
</dbReference>
<evidence type="ECO:0000256" key="4">
    <source>
        <dbReference type="ARBA" id="ARBA00022827"/>
    </source>
</evidence>
<evidence type="ECO:0000256" key="5">
    <source>
        <dbReference type="RuleBase" id="RU362125"/>
    </source>
</evidence>
<dbReference type="InterPro" id="IPR009100">
    <property type="entry name" value="AcylCoA_DH/oxidase_NM_dom_sf"/>
</dbReference>
<dbReference type="Pfam" id="PF02771">
    <property type="entry name" value="Acyl-CoA_dh_N"/>
    <property type="match status" value="1"/>
</dbReference>
<dbReference type="SUPFAM" id="SSF56645">
    <property type="entry name" value="Acyl-CoA dehydrogenase NM domain-like"/>
    <property type="match status" value="1"/>
</dbReference>
<dbReference type="EMBL" id="JBHTEB010000001">
    <property type="protein sequence ID" value="MFD0313956.1"/>
    <property type="molecule type" value="Genomic_DNA"/>
</dbReference>
<evidence type="ECO:0000256" key="1">
    <source>
        <dbReference type="ARBA" id="ARBA00001974"/>
    </source>
</evidence>
<dbReference type="RefSeq" id="WP_381605656.1">
    <property type="nucleotide sequence ID" value="NZ_JBHTEB010000001.1"/>
</dbReference>
<reference evidence="10" key="1">
    <citation type="journal article" date="2019" name="Int. J. Syst. Evol. Microbiol.">
        <title>The Global Catalogue of Microorganisms (GCM) 10K type strain sequencing project: providing services to taxonomists for standard genome sequencing and annotation.</title>
        <authorList>
            <consortium name="The Broad Institute Genomics Platform"/>
            <consortium name="The Broad Institute Genome Sequencing Center for Infectious Disease"/>
            <person name="Wu L."/>
            <person name="Ma J."/>
        </authorList>
    </citation>
    <scope>NUCLEOTIDE SEQUENCE [LARGE SCALE GENOMIC DNA]</scope>
    <source>
        <strain evidence="10">CGMCC 4.7400</strain>
    </source>
</reference>
<dbReference type="Gene3D" id="1.20.140.10">
    <property type="entry name" value="Butyryl-CoA Dehydrogenase, subunit A, domain 3"/>
    <property type="match status" value="1"/>
</dbReference>
<name>A0ABW2W7Y4_9ACTN</name>
<feature type="domain" description="Acyl-CoA dehydrogenase/oxidase C-terminal" evidence="6">
    <location>
        <begin position="232"/>
        <end position="382"/>
    </location>
</feature>
<evidence type="ECO:0000259" key="7">
    <source>
        <dbReference type="Pfam" id="PF02770"/>
    </source>
</evidence>
<evidence type="ECO:0000313" key="9">
    <source>
        <dbReference type="EMBL" id="MFD0313956.1"/>
    </source>
</evidence>
<dbReference type="Gene3D" id="2.40.110.10">
    <property type="entry name" value="Butyryl-CoA Dehydrogenase, subunit A, domain 2"/>
    <property type="match status" value="1"/>
</dbReference>
<dbReference type="PANTHER" id="PTHR43884:SF19">
    <property type="entry name" value="ACYL-COA DEHYDROGENASE FADE4-RELATED"/>
    <property type="match status" value="1"/>
</dbReference>
<dbReference type="Gene3D" id="1.10.540.10">
    <property type="entry name" value="Acyl-CoA dehydrogenase/oxidase, N-terminal domain"/>
    <property type="match status" value="1"/>
</dbReference>
<dbReference type="GO" id="GO:0016491">
    <property type="term" value="F:oxidoreductase activity"/>
    <property type="evidence" value="ECO:0007669"/>
    <property type="project" value="UniProtKB-KW"/>
</dbReference>
<keyword evidence="3 5" id="KW-0285">Flavoprotein</keyword>
<keyword evidence="5 9" id="KW-0560">Oxidoreductase</keyword>
<dbReference type="EC" id="1.-.-.-" evidence="9"/>
<dbReference type="InterPro" id="IPR006091">
    <property type="entry name" value="Acyl-CoA_Oxase/DH_mid-dom"/>
</dbReference>
<evidence type="ECO:0000256" key="3">
    <source>
        <dbReference type="ARBA" id="ARBA00022630"/>
    </source>
</evidence>
<feature type="domain" description="Acyl-CoA oxidase/dehydrogenase middle" evidence="7">
    <location>
        <begin position="123"/>
        <end position="220"/>
    </location>
</feature>
<dbReference type="PANTHER" id="PTHR43884">
    <property type="entry name" value="ACYL-COA DEHYDROGENASE"/>
    <property type="match status" value="1"/>
</dbReference>
<dbReference type="CDD" id="cd00567">
    <property type="entry name" value="ACAD"/>
    <property type="match status" value="1"/>
</dbReference>
<keyword evidence="4 5" id="KW-0274">FAD</keyword>
<dbReference type="InterPro" id="IPR036250">
    <property type="entry name" value="AcylCo_DH-like_C"/>
</dbReference>
<gene>
    <name evidence="9" type="ORF">ACFQZ6_06890</name>
</gene>
<dbReference type="InterPro" id="IPR037069">
    <property type="entry name" value="AcylCoA_DH/ox_N_sf"/>
</dbReference>
<evidence type="ECO:0000256" key="2">
    <source>
        <dbReference type="ARBA" id="ARBA00009347"/>
    </source>
</evidence>